<evidence type="ECO:0000313" key="2">
    <source>
        <dbReference type="Proteomes" id="UP000030466"/>
    </source>
</evidence>
<dbReference type="EMBL" id="JSUH01000007">
    <property type="protein sequence ID" value="KHD97539.1"/>
    <property type="molecule type" value="Genomic_DNA"/>
</dbReference>
<comment type="caution">
    <text evidence="1">The sequence shown here is derived from an EMBL/GenBank/DDBJ whole genome shotgun (WGS) entry which is preliminary data.</text>
</comment>
<organism evidence="1 2">
    <name type="scientific">Kocuria rosea subsp. polaris</name>
    <dbReference type="NCBI Taxonomy" id="136273"/>
    <lineage>
        <taxon>Bacteria</taxon>
        <taxon>Bacillati</taxon>
        <taxon>Actinomycetota</taxon>
        <taxon>Actinomycetes</taxon>
        <taxon>Micrococcales</taxon>
        <taxon>Micrococcaceae</taxon>
        <taxon>Kocuria</taxon>
    </lineage>
</organism>
<keyword evidence="2" id="KW-1185">Reference proteome</keyword>
<gene>
    <name evidence="1" type="ORF">GY22_09435</name>
</gene>
<accession>A0A0A6VUG0</accession>
<evidence type="ECO:0000313" key="1">
    <source>
        <dbReference type="EMBL" id="KHD97539.1"/>
    </source>
</evidence>
<protein>
    <submittedName>
        <fullName evidence="1">Uncharacterized protein</fullName>
    </submittedName>
</protein>
<sequence>MKGRIYRVRFSVQTASFLNRRLCQEFVRSTTHRDAAFWIRAGTPLAAILASQTSSSSNARVVFES</sequence>
<proteinExistence type="predicted"/>
<reference evidence="1 2" key="1">
    <citation type="journal article" date="2003" name="Int. J. Syst. Evol. Microbiol.">
        <title>Kocuria polaris sp. nov., an orange-pigmented psychrophilic bacterium isolated from an Antarctic cyanobacterial mat sample.</title>
        <authorList>
            <person name="Reddy G.S."/>
            <person name="Prakash J.S."/>
            <person name="Prabahar V."/>
            <person name="Matsumoto G.I."/>
            <person name="Stackebrandt E."/>
            <person name="Shivaji S."/>
        </authorList>
    </citation>
    <scope>NUCLEOTIDE SEQUENCE [LARGE SCALE GENOMIC DNA]</scope>
    <source>
        <strain evidence="1 2">CMS 76or</strain>
    </source>
</reference>
<dbReference type="AlphaFoldDB" id="A0A0A6VUG0"/>
<dbReference type="Proteomes" id="UP000030466">
    <property type="component" value="Unassembled WGS sequence"/>
</dbReference>
<name>A0A0A6VUG0_KOCRO</name>